<dbReference type="RefSeq" id="WP_231043016.1">
    <property type="nucleotide sequence ID" value="NZ_CP106881.1"/>
</dbReference>
<dbReference type="PROSITE" id="PS51387">
    <property type="entry name" value="FAD_PCMH"/>
    <property type="match status" value="1"/>
</dbReference>
<dbReference type="EMBL" id="CP106881">
    <property type="protein sequence ID" value="UYG53091.1"/>
    <property type="molecule type" value="Genomic_DNA"/>
</dbReference>
<dbReference type="Proteomes" id="UP001162800">
    <property type="component" value="Chromosome"/>
</dbReference>
<gene>
    <name evidence="4" type="primary">glcE</name>
    <name evidence="4" type="ORF">M9799_07715</name>
</gene>
<dbReference type="GO" id="GO:0019154">
    <property type="term" value="F:glycolate dehydrogenase activity"/>
    <property type="evidence" value="ECO:0007669"/>
    <property type="project" value="UniProtKB-EC"/>
</dbReference>
<dbReference type="Pfam" id="PF01565">
    <property type="entry name" value="FAD_binding_4"/>
    <property type="match status" value="1"/>
</dbReference>
<dbReference type="Gene3D" id="3.30.465.10">
    <property type="match status" value="1"/>
</dbReference>
<dbReference type="InterPro" id="IPR006094">
    <property type="entry name" value="Oxid_FAD_bind_N"/>
</dbReference>
<dbReference type="InterPro" id="IPR016166">
    <property type="entry name" value="FAD-bd_PCMH"/>
</dbReference>
<keyword evidence="1" id="KW-0285">Flavoprotein</keyword>
<dbReference type="InterPro" id="IPR036318">
    <property type="entry name" value="FAD-bd_PCMH-like_sf"/>
</dbReference>
<dbReference type="PANTHER" id="PTHR11748:SF103">
    <property type="entry name" value="GLYCOLATE OXIDASE SUBUNIT GLCE"/>
    <property type="match status" value="1"/>
</dbReference>
<proteinExistence type="predicted"/>
<reference evidence="4" key="1">
    <citation type="submission" date="2022-09" db="EMBL/GenBank/DDBJ databases">
        <title>The complete genome of Acidovorax sp. 5MLIR.</title>
        <authorList>
            <person name="Liu L."/>
            <person name="Yue J."/>
            <person name="Yang F."/>
            <person name="Yuan J."/>
            <person name="Li L."/>
        </authorList>
    </citation>
    <scope>NUCLEOTIDE SEQUENCE</scope>
    <source>
        <strain evidence="4">5MLIR</strain>
    </source>
</reference>
<keyword evidence="5" id="KW-1185">Reference proteome</keyword>
<accession>A0ABY6GDV6</accession>
<dbReference type="InterPro" id="IPR016169">
    <property type="entry name" value="FAD-bd_PCMH_sub2"/>
</dbReference>
<dbReference type="SUPFAM" id="SSF56176">
    <property type="entry name" value="FAD-binding/transporter-associated domain-like"/>
    <property type="match status" value="1"/>
</dbReference>
<evidence type="ECO:0000256" key="1">
    <source>
        <dbReference type="ARBA" id="ARBA00022630"/>
    </source>
</evidence>
<evidence type="ECO:0000313" key="4">
    <source>
        <dbReference type="EMBL" id="UYG53091.1"/>
    </source>
</evidence>
<sequence length="371" mass="38815">MDSALSQITGRVRAAVADRTPLRLRGGGSKDFHARTLEGEILDTRALQGVLSYEPSELVVTARAGTSLAELQALLAEQGQCLPFDPPHFAPGATVGGMVAAGLSGPARASVGAVRDYVLGLEMLNGRAELLRFGGQVMKNVAGYDVPRLMAGSWGTLGLITEVSLKVLPQAPAEATLLFRCTQAQALQWLNTWGGQPLPLNASCWVEDQGQGTLFLRLRGAKSAVQSACATLGGERQDNAQVAADWDACRDHQLPWFLDRLAQPELALWRLSVPAQAPVLALPEGARGPLVEWHGALRWVQAPRALGPALQALAAQVGGSAQMFHAQSAGAGGSGAGLVPAAPLPPALAALHARLQQAFDPAGIFNPGRLA</sequence>
<evidence type="ECO:0000313" key="5">
    <source>
        <dbReference type="Proteomes" id="UP001162800"/>
    </source>
</evidence>
<evidence type="ECO:0000259" key="3">
    <source>
        <dbReference type="PROSITE" id="PS51387"/>
    </source>
</evidence>
<dbReference type="SUPFAM" id="SSF55103">
    <property type="entry name" value="FAD-linked oxidases, C-terminal domain"/>
    <property type="match status" value="1"/>
</dbReference>
<evidence type="ECO:0000256" key="2">
    <source>
        <dbReference type="ARBA" id="ARBA00022827"/>
    </source>
</evidence>
<protein>
    <submittedName>
        <fullName evidence="4">Glycolate oxidase subunit GlcE</fullName>
        <ecNumber evidence="4">1.1.99.14</ecNumber>
    </submittedName>
</protein>
<dbReference type="PANTHER" id="PTHR11748">
    <property type="entry name" value="D-LACTATE DEHYDROGENASE"/>
    <property type="match status" value="1"/>
</dbReference>
<feature type="domain" description="FAD-binding PCMH-type" evidence="3">
    <location>
        <begin position="1"/>
        <end position="170"/>
    </location>
</feature>
<dbReference type="InterPro" id="IPR016164">
    <property type="entry name" value="FAD-linked_Oxase-like_C"/>
</dbReference>
<name>A0ABY6GDV6_9BURK</name>
<keyword evidence="4" id="KW-0560">Oxidoreductase</keyword>
<keyword evidence="2" id="KW-0274">FAD</keyword>
<dbReference type="EC" id="1.1.99.14" evidence="4"/>
<dbReference type="NCBIfam" id="NF008439">
    <property type="entry name" value="PRK11282.1"/>
    <property type="match status" value="1"/>
</dbReference>
<organism evidence="4 5">
    <name type="scientific">Comamonas endophytica</name>
    <dbReference type="NCBI Taxonomy" id="2949090"/>
    <lineage>
        <taxon>Bacteria</taxon>
        <taxon>Pseudomonadati</taxon>
        <taxon>Pseudomonadota</taxon>
        <taxon>Betaproteobacteria</taxon>
        <taxon>Burkholderiales</taxon>
        <taxon>Comamonadaceae</taxon>
        <taxon>Comamonas</taxon>
    </lineage>
</organism>